<dbReference type="InterPro" id="IPR051317">
    <property type="entry name" value="Gfo/Idh/MocA_oxidoreduct"/>
</dbReference>
<organism evidence="3 4">
    <name type="scientific">Hypocrea virens (strain Gv29-8 / FGSC 10586)</name>
    <name type="common">Gliocladium virens</name>
    <name type="synonym">Trichoderma virens</name>
    <dbReference type="NCBI Taxonomy" id="413071"/>
    <lineage>
        <taxon>Eukaryota</taxon>
        <taxon>Fungi</taxon>
        <taxon>Dikarya</taxon>
        <taxon>Ascomycota</taxon>
        <taxon>Pezizomycotina</taxon>
        <taxon>Sordariomycetes</taxon>
        <taxon>Hypocreomycetidae</taxon>
        <taxon>Hypocreales</taxon>
        <taxon>Hypocreaceae</taxon>
        <taxon>Trichoderma</taxon>
    </lineage>
</organism>
<keyword evidence="4" id="KW-1185">Reference proteome</keyword>
<dbReference type="SUPFAM" id="SSF55347">
    <property type="entry name" value="Glyceraldehyde-3-phosphate dehydrogenase-like, C-terminal domain"/>
    <property type="match status" value="1"/>
</dbReference>
<dbReference type="FunCoup" id="G9MS56">
    <property type="interactions" value="338"/>
</dbReference>
<feature type="domain" description="Gal80p-like C-terminal" evidence="2">
    <location>
        <begin position="146"/>
        <end position="294"/>
    </location>
</feature>
<dbReference type="eggNOG" id="KOG2741">
    <property type="taxonomic scope" value="Eukaryota"/>
</dbReference>
<comment type="caution">
    <text evidence="3">The sequence shown here is derived from an EMBL/GenBank/DDBJ whole genome shotgun (WGS) entry which is preliminary data.</text>
</comment>
<dbReference type="Proteomes" id="UP000007115">
    <property type="component" value="Unassembled WGS sequence"/>
</dbReference>
<dbReference type="InterPro" id="IPR000683">
    <property type="entry name" value="Gfo/Idh/MocA-like_OxRdtase_N"/>
</dbReference>
<evidence type="ECO:0000313" key="4">
    <source>
        <dbReference type="Proteomes" id="UP000007115"/>
    </source>
</evidence>
<dbReference type="InParanoid" id="G9MS56"/>
<dbReference type="VEuPathDB" id="FungiDB:TRIVIDRAFT_53874"/>
<name>G9MS56_HYPVG</name>
<dbReference type="SUPFAM" id="SSF51735">
    <property type="entry name" value="NAD(P)-binding Rossmann-fold domains"/>
    <property type="match status" value="1"/>
</dbReference>
<evidence type="ECO:0000259" key="1">
    <source>
        <dbReference type="Pfam" id="PF01408"/>
    </source>
</evidence>
<dbReference type="AlphaFoldDB" id="G9MS56"/>
<dbReference type="Pfam" id="PF01408">
    <property type="entry name" value="GFO_IDH_MocA"/>
    <property type="match status" value="1"/>
</dbReference>
<dbReference type="STRING" id="413071.G9MS56"/>
<evidence type="ECO:0000313" key="3">
    <source>
        <dbReference type="EMBL" id="EHK22923.1"/>
    </source>
</evidence>
<dbReference type="PANTHER" id="PTHR43708">
    <property type="entry name" value="CONSERVED EXPRESSED OXIDOREDUCTASE (EUROFUNG)"/>
    <property type="match status" value="1"/>
</dbReference>
<dbReference type="Gene3D" id="3.40.50.720">
    <property type="entry name" value="NAD(P)-binding Rossmann-like Domain"/>
    <property type="match status" value="1"/>
</dbReference>
<gene>
    <name evidence="3" type="ORF">TRIVIDRAFT_53874</name>
</gene>
<reference evidence="3 4" key="1">
    <citation type="journal article" date="2011" name="Genome Biol.">
        <title>Comparative genome sequence analysis underscores mycoparasitism as the ancestral life style of Trichoderma.</title>
        <authorList>
            <person name="Kubicek C.P."/>
            <person name="Herrera-Estrella A."/>
            <person name="Seidl-Seiboth V."/>
            <person name="Martinez D.A."/>
            <person name="Druzhinina I.S."/>
            <person name="Thon M."/>
            <person name="Zeilinger S."/>
            <person name="Casas-Flores S."/>
            <person name="Horwitz B.A."/>
            <person name="Mukherjee P.K."/>
            <person name="Mukherjee M."/>
            <person name="Kredics L."/>
            <person name="Alcaraz L.D."/>
            <person name="Aerts A."/>
            <person name="Antal Z."/>
            <person name="Atanasova L."/>
            <person name="Cervantes-Badillo M.G."/>
            <person name="Challacombe J."/>
            <person name="Chertkov O."/>
            <person name="McCluskey K."/>
            <person name="Coulpier F."/>
            <person name="Deshpande N."/>
            <person name="von Doehren H."/>
            <person name="Ebbole D.J."/>
            <person name="Esquivel-Naranjo E.U."/>
            <person name="Fekete E."/>
            <person name="Flipphi M."/>
            <person name="Glaser F."/>
            <person name="Gomez-Rodriguez E.Y."/>
            <person name="Gruber S."/>
            <person name="Han C."/>
            <person name="Henrissat B."/>
            <person name="Hermosa R."/>
            <person name="Hernandez-Onate M."/>
            <person name="Karaffa L."/>
            <person name="Kosti I."/>
            <person name="Le Crom S."/>
            <person name="Lindquist E."/>
            <person name="Lucas S."/>
            <person name="Luebeck M."/>
            <person name="Luebeck P.S."/>
            <person name="Margeot A."/>
            <person name="Metz B."/>
            <person name="Misra M."/>
            <person name="Nevalainen H."/>
            <person name="Omann M."/>
            <person name="Packer N."/>
            <person name="Perrone G."/>
            <person name="Uresti-Rivera E.E."/>
            <person name="Salamov A."/>
            <person name="Schmoll M."/>
            <person name="Seiboth B."/>
            <person name="Shapiro H."/>
            <person name="Sukno S."/>
            <person name="Tamayo-Ramos J.A."/>
            <person name="Tisch D."/>
            <person name="Wiest A."/>
            <person name="Wilkinson H.H."/>
            <person name="Zhang M."/>
            <person name="Coutinho P.M."/>
            <person name="Kenerley C.M."/>
            <person name="Monte E."/>
            <person name="Baker S.E."/>
            <person name="Grigoriev I.V."/>
        </authorList>
    </citation>
    <scope>NUCLEOTIDE SEQUENCE [LARGE SCALE GENOMIC DNA]</scope>
    <source>
        <strain evidence="4">Gv29-8 / FGSC 10586</strain>
    </source>
</reference>
<evidence type="ECO:0000259" key="2">
    <source>
        <dbReference type="Pfam" id="PF22685"/>
    </source>
</evidence>
<dbReference type="GO" id="GO:0000166">
    <property type="term" value="F:nucleotide binding"/>
    <property type="evidence" value="ECO:0007669"/>
    <property type="project" value="InterPro"/>
</dbReference>
<dbReference type="RefSeq" id="XP_013957128.1">
    <property type="nucleotide sequence ID" value="XM_014101653.1"/>
</dbReference>
<dbReference type="InterPro" id="IPR055080">
    <property type="entry name" value="Gal80p-like_C"/>
</dbReference>
<sequence length="378" mass="41321">MAPIRLAIIGLSGTNLSSWASVAHLPYLLSPRGKAQYKIVAICNSSIESARLAIETFHLPSDTRPYGSPHDLAQDANVDFVVCSTRVDKHYESIKPSIAAGKAAFVEWPLASNISQVRELAELAKEKRIKSLVGLQGCVTAPGVAVRELLEQGLIGKVLSSEVKARGGTGDRDAVPESLRYFTQLEMGGNAITVGFGHLWDLLQFVLGDTQDIRSRLQLQRPKVGLLSSTTSTVVDTIKSDVPDLASVTASLKGAKYIQDGASLFVNFRRGQPFPGEPHLTWSIHGERGEINFTADGGTTPRTMASRPINIVLHDFAANQVQEVGWSWESWCQELPTAARGVAMLYEAYARGDKTAYSDFDHALKRHEQLEEILAERR</sequence>
<dbReference type="PANTHER" id="PTHR43708:SF1">
    <property type="entry name" value="GALACTOSE_LACTOSE METABOLISM REGULATORY PROTEIN GAL80"/>
    <property type="match status" value="1"/>
</dbReference>
<proteinExistence type="predicted"/>
<dbReference type="OMA" id="GLEWSIY"/>
<dbReference type="InterPro" id="IPR036291">
    <property type="entry name" value="NAD(P)-bd_dom_sf"/>
</dbReference>
<protein>
    <submittedName>
        <fullName evidence="3">Uncharacterized protein</fullName>
    </submittedName>
</protein>
<dbReference type="Gene3D" id="3.30.360.10">
    <property type="entry name" value="Dihydrodipicolinate Reductase, domain 2"/>
    <property type="match status" value="1"/>
</dbReference>
<dbReference type="Pfam" id="PF22685">
    <property type="entry name" value="Gal80p_C-like"/>
    <property type="match status" value="1"/>
</dbReference>
<dbReference type="GeneID" id="25795370"/>
<feature type="domain" description="Gfo/Idh/MocA-like oxidoreductase N-terminal" evidence="1">
    <location>
        <begin position="4"/>
        <end position="130"/>
    </location>
</feature>
<dbReference type="EMBL" id="ABDF02000006">
    <property type="protein sequence ID" value="EHK22923.1"/>
    <property type="molecule type" value="Genomic_DNA"/>
</dbReference>
<dbReference type="HOGENOM" id="CLU_023194_25_2_1"/>
<accession>G9MS56</accession>
<dbReference type="OrthoDB" id="446809at2759"/>